<evidence type="ECO:0000256" key="3">
    <source>
        <dbReference type="ARBA" id="ARBA00013194"/>
    </source>
</evidence>
<dbReference type="InterPro" id="IPR000297">
    <property type="entry name" value="PPIase_PpiC"/>
</dbReference>
<dbReference type="PROSITE" id="PS01096">
    <property type="entry name" value="PPIC_PPIASE_1"/>
    <property type="match status" value="1"/>
</dbReference>
<evidence type="ECO:0000256" key="1">
    <source>
        <dbReference type="ARBA" id="ARBA00000971"/>
    </source>
</evidence>
<evidence type="ECO:0000256" key="9">
    <source>
        <dbReference type="SAM" id="SignalP"/>
    </source>
</evidence>
<dbReference type="SUPFAM" id="SSF54534">
    <property type="entry name" value="FKBP-like"/>
    <property type="match status" value="1"/>
</dbReference>
<dbReference type="InterPro" id="IPR050245">
    <property type="entry name" value="PrsA_foldase"/>
</dbReference>
<keyword evidence="8 11" id="KW-0413">Isomerase</keyword>
<keyword evidence="9" id="KW-0732">Signal</keyword>
<evidence type="ECO:0000313" key="12">
    <source>
        <dbReference type="Proteomes" id="UP000675940"/>
    </source>
</evidence>
<feature type="chain" id="PRO_5037833627" description="Parvulin-like PPIase" evidence="9">
    <location>
        <begin position="24"/>
        <end position="312"/>
    </location>
</feature>
<dbReference type="GO" id="GO:0003755">
    <property type="term" value="F:peptidyl-prolyl cis-trans isomerase activity"/>
    <property type="evidence" value="ECO:0007669"/>
    <property type="project" value="UniProtKB-KW"/>
</dbReference>
<dbReference type="PANTHER" id="PTHR47245">
    <property type="entry name" value="PEPTIDYLPROLYL ISOMERASE"/>
    <property type="match status" value="1"/>
</dbReference>
<dbReference type="InterPro" id="IPR046357">
    <property type="entry name" value="PPIase_dom_sf"/>
</dbReference>
<dbReference type="RefSeq" id="WP_209360333.1">
    <property type="nucleotide sequence ID" value="NZ_JAGISH010000003.1"/>
</dbReference>
<keyword evidence="5 8" id="KW-0697">Rotamase</keyword>
<dbReference type="EC" id="5.2.1.8" evidence="3"/>
<comment type="similarity">
    <text evidence="2">Belongs to the PpiC/parvulin rotamase family.</text>
</comment>
<proteinExistence type="inferred from homology"/>
<evidence type="ECO:0000256" key="6">
    <source>
        <dbReference type="ARBA" id="ARBA00030642"/>
    </source>
</evidence>
<dbReference type="EMBL" id="JAGISH010000003">
    <property type="protein sequence ID" value="MBP0482486.1"/>
    <property type="molecule type" value="Genomic_DNA"/>
</dbReference>
<evidence type="ECO:0000256" key="5">
    <source>
        <dbReference type="ARBA" id="ARBA00023110"/>
    </source>
</evidence>
<evidence type="ECO:0000256" key="7">
    <source>
        <dbReference type="ARBA" id="ARBA00031484"/>
    </source>
</evidence>
<dbReference type="SUPFAM" id="SSF109998">
    <property type="entry name" value="Triger factor/SurA peptide-binding domain-like"/>
    <property type="match status" value="1"/>
</dbReference>
<organism evidence="11 12">
    <name type="scientific">Sagittula salina</name>
    <dbReference type="NCBI Taxonomy" id="2820268"/>
    <lineage>
        <taxon>Bacteria</taxon>
        <taxon>Pseudomonadati</taxon>
        <taxon>Pseudomonadota</taxon>
        <taxon>Alphaproteobacteria</taxon>
        <taxon>Rhodobacterales</taxon>
        <taxon>Roseobacteraceae</taxon>
        <taxon>Sagittula</taxon>
    </lineage>
</organism>
<name>A0A940MJ72_9RHOB</name>
<comment type="caution">
    <text evidence="11">The sequence shown here is derived from an EMBL/GenBank/DDBJ whole genome shotgun (WGS) entry which is preliminary data.</text>
</comment>
<comment type="catalytic activity">
    <reaction evidence="1">
        <text>[protein]-peptidylproline (omega=180) = [protein]-peptidylproline (omega=0)</text>
        <dbReference type="Rhea" id="RHEA:16237"/>
        <dbReference type="Rhea" id="RHEA-COMP:10747"/>
        <dbReference type="Rhea" id="RHEA-COMP:10748"/>
        <dbReference type="ChEBI" id="CHEBI:83833"/>
        <dbReference type="ChEBI" id="CHEBI:83834"/>
        <dbReference type="EC" id="5.2.1.8"/>
    </reaction>
</comment>
<dbReference type="InterPro" id="IPR023058">
    <property type="entry name" value="PPIase_PpiC_CS"/>
</dbReference>
<evidence type="ECO:0000256" key="2">
    <source>
        <dbReference type="ARBA" id="ARBA00007656"/>
    </source>
</evidence>
<dbReference type="AlphaFoldDB" id="A0A940MJ72"/>
<evidence type="ECO:0000256" key="8">
    <source>
        <dbReference type="PROSITE-ProRule" id="PRU00278"/>
    </source>
</evidence>
<feature type="signal peptide" evidence="9">
    <location>
        <begin position="1"/>
        <end position="23"/>
    </location>
</feature>
<dbReference type="Gene3D" id="1.10.8.1040">
    <property type="match status" value="1"/>
</dbReference>
<gene>
    <name evidence="11" type="ORF">J5474_08270</name>
</gene>
<dbReference type="Proteomes" id="UP000675940">
    <property type="component" value="Unassembled WGS sequence"/>
</dbReference>
<dbReference type="Pfam" id="PF00639">
    <property type="entry name" value="Rotamase"/>
    <property type="match status" value="1"/>
</dbReference>
<dbReference type="PANTHER" id="PTHR47245:SF2">
    <property type="entry name" value="PEPTIDYL-PROLYL CIS-TRANS ISOMERASE HP_0175-RELATED"/>
    <property type="match status" value="1"/>
</dbReference>
<dbReference type="InterPro" id="IPR027304">
    <property type="entry name" value="Trigger_fact/SurA_dom_sf"/>
</dbReference>
<protein>
    <recommendedName>
        <fullName evidence="4">Parvulin-like PPIase</fullName>
        <ecNumber evidence="3">5.2.1.8</ecNumber>
    </recommendedName>
    <alternativeName>
        <fullName evidence="6">Peptidyl-prolyl cis-trans isomerase plp</fullName>
    </alternativeName>
    <alternativeName>
        <fullName evidence="7">Rotamase plp</fullName>
    </alternativeName>
</protein>
<evidence type="ECO:0000256" key="4">
    <source>
        <dbReference type="ARBA" id="ARBA00018370"/>
    </source>
</evidence>
<evidence type="ECO:0000313" key="11">
    <source>
        <dbReference type="EMBL" id="MBP0482486.1"/>
    </source>
</evidence>
<reference evidence="11" key="1">
    <citation type="submission" date="2021-03" db="EMBL/GenBank/DDBJ databases">
        <title>Sagittula salina sp. nov. strain M10.9X isolated from the marine waste.</title>
        <authorList>
            <person name="Satari L."/>
            <person name="Molina-Menor E."/>
            <person name="Vidal-Verdu A."/>
            <person name="Pascual J."/>
            <person name="Pereto J."/>
            <person name="Porcar M."/>
        </authorList>
    </citation>
    <scope>NUCLEOTIDE SEQUENCE</scope>
    <source>
        <strain evidence="11">M10.9X</strain>
    </source>
</reference>
<accession>A0A940MJ72</accession>
<keyword evidence="12" id="KW-1185">Reference proteome</keyword>
<evidence type="ECO:0000259" key="10">
    <source>
        <dbReference type="PROSITE" id="PS50198"/>
    </source>
</evidence>
<dbReference type="PROSITE" id="PS50198">
    <property type="entry name" value="PPIC_PPIASE_2"/>
    <property type="match status" value="1"/>
</dbReference>
<sequence>MPKTTLMSGVAALSLLLALPVTAETADHGTAPAADHGAEAEHAATGAVETGGNLAVDLGQVVASVNGKPITLGHMIVAKAALPQQYQTIPDSQLWDGLLEQLIQQELLAQSPDAHQTKLVDLSMANERRSLLAAVALTEVAKRSVNEAKVLEIYQRDFIDVEQGKEFNASHILLDTEEEAKTVLAEVKDGADFATAARDKSTGPSGPNGGELGWFGAGMMVEPFQNAVEAMSPGDVVGPVQTQFGWHIIKLNQVRSAEAPLLDDVRGDIVKQIQQEVIEEHIDALTRQADVTRAAQDAVDPSALSRTDLFEE</sequence>
<feature type="domain" description="PpiC" evidence="10">
    <location>
        <begin position="164"/>
        <end position="253"/>
    </location>
</feature>
<dbReference type="Gene3D" id="3.10.50.40">
    <property type="match status" value="1"/>
</dbReference>